<dbReference type="Gene3D" id="2.40.420.20">
    <property type="match status" value="1"/>
</dbReference>
<dbReference type="SUPFAM" id="SSF111369">
    <property type="entry name" value="HlyD-like secretion proteins"/>
    <property type="match status" value="2"/>
</dbReference>
<dbReference type="Gene3D" id="2.40.30.170">
    <property type="match status" value="1"/>
</dbReference>
<reference evidence="6 7" key="1">
    <citation type="submission" date="2019-03" db="EMBL/GenBank/DDBJ databases">
        <title>Genomic Encyclopedia of Type Strains, Phase IV (KMG-IV): sequencing the most valuable type-strain genomes for metagenomic binning, comparative biology and taxonomic classification.</title>
        <authorList>
            <person name="Goeker M."/>
        </authorList>
    </citation>
    <scope>NUCLEOTIDE SEQUENCE [LARGE SCALE GENOMIC DNA]</scope>
    <source>
        <strain evidence="6 7">DSM 28697</strain>
    </source>
</reference>
<feature type="domain" description="YbhG-like alpha-helical hairpin" evidence="4">
    <location>
        <begin position="114"/>
        <end position="235"/>
    </location>
</feature>
<feature type="region of interest" description="Disordered" evidence="3">
    <location>
        <begin position="114"/>
        <end position="136"/>
    </location>
</feature>
<dbReference type="Proteomes" id="UP000295632">
    <property type="component" value="Unassembled WGS sequence"/>
</dbReference>
<evidence type="ECO:0000313" key="7">
    <source>
        <dbReference type="Proteomes" id="UP000295632"/>
    </source>
</evidence>
<accession>A0A4R6TX25</accession>
<name>A0A4R6TX25_9BACI</name>
<sequence length="456" mass="47148">MVLVSGCSSQAADGALTRDAKVVEVAPVEAGTLTSSYSLSGTLEAEEVAPVSFELNGKVESIAVNVGDAVQQGAAMATLDNDAYALQVQKASTGIGQAQAAVAQSKASVEAAQGGLSSARGQQDAAQAQLQEVEDGAREQELTQAENAVKLAEQAVQKAEADAERLSNLFEQGLATEDNKEKAQLALEQARNDYAAAQSQLSILQDGATQAQVDAAKAQVTQTDGSVASAQAQISQAQAGLQQAQAALNETQVSKAEAELQLSKTTLTSPLSGVVLTKTVSVGEPAAPGQPSFTVGVIDQLKVMLPVSSDQVSQWEKGQTVSIALGDQTREGTVQTISPTASGTAGKVEVEVVVPNASHDWMPGQVVTAENTENSQEGLLVPVEAVINTGGDPYVFLIQDGKAVRTTVVIEGLYQNRYHITQGLEKGDQIVIQGASQLLNGDLIEPADVAGDDTND</sequence>
<dbReference type="GO" id="GO:1990281">
    <property type="term" value="C:efflux pump complex"/>
    <property type="evidence" value="ECO:0007669"/>
    <property type="project" value="TreeGrafter"/>
</dbReference>
<proteinExistence type="inferred from homology"/>
<dbReference type="PANTHER" id="PTHR30469">
    <property type="entry name" value="MULTIDRUG RESISTANCE PROTEIN MDTA"/>
    <property type="match status" value="1"/>
</dbReference>
<evidence type="ECO:0000256" key="3">
    <source>
        <dbReference type="SAM" id="MobiDB-lite"/>
    </source>
</evidence>
<feature type="compositionally biased region" description="Polar residues" evidence="3">
    <location>
        <begin position="115"/>
        <end position="130"/>
    </location>
</feature>
<dbReference type="InterPro" id="IPR059052">
    <property type="entry name" value="HH_YbhG-like"/>
</dbReference>
<dbReference type="Pfam" id="PF25989">
    <property type="entry name" value="YknX_C"/>
    <property type="match status" value="1"/>
</dbReference>
<gene>
    <name evidence="6" type="ORF">EV213_11723</name>
</gene>
<dbReference type="EMBL" id="SNYJ01000017">
    <property type="protein sequence ID" value="TDQ36559.1"/>
    <property type="molecule type" value="Genomic_DNA"/>
</dbReference>
<protein>
    <submittedName>
        <fullName evidence="6">RND family efflux transporter MFP subunit</fullName>
    </submittedName>
</protein>
<dbReference type="AlphaFoldDB" id="A0A4R6TX25"/>
<dbReference type="Gene3D" id="1.10.287.470">
    <property type="entry name" value="Helix hairpin bin"/>
    <property type="match status" value="1"/>
</dbReference>
<dbReference type="InterPro" id="IPR006143">
    <property type="entry name" value="RND_pump_MFP"/>
</dbReference>
<evidence type="ECO:0000259" key="4">
    <source>
        <dbReference type="Pfam" id="PF25881"/>
    </source>
</evidence>
<comment type="similarity">
    <text evidence="1">Belongs to the membrane fusion protein (MFP) (TC 8.A.1) family.</text>
</comment>
<feature type="domain" description="YknX-like C-terminal permuted SH3-like" evidence="5">
    <location>
        <begin position="379"/>
        <end position="443"/>
    </location>
</feature>
<evidence type="ECO:0000256" key="1">
    <source>
        <dbReference type="ARBA" id="ARBA00009477"/>
    </source>
</evidence>
<dbReference type="Gene3D" id="2.40.50.100">
    <property type="match status" value="2"/>
</dbReference>
<dbReference type="PANTHER" id="PTHR30469:SF15">
    <property type="entry name" value="HLYD FAMILY OF SECRETION PROTEINS"/>
    <property type="match status" value="1"/>
</dbReference>
<evidence type="ECO:0000256" key="2">
    <source>
        <dbReference type="SAM" id="Coils"/>
    </source>
</evidence>
<organism evidence="6 7">
    <name type="scientific">Aureibacillus halotolerans</name>
    <dbReference type="NCBI Taxonomy" id="1508390"/>
    <lineage>
        <taxon>Bacteria</taxon>
        <taxon>Bacillati</taxon>
        <taxon>Bacillota</taxon>
        <taxon>Bacilli</taxon>
        <taxon>Bacillales</taxon>
        <taxon>Bacillaceae</taxon>
        <taxon>Aureibacillus</taxon>
    </lineage>
</organism>
<dbReference type="InterPro" id="IPR058637">
    <property type="entry name" value="YknX-like_C"/>
</dbReference>
<dbReference type="GO" id="GO:0015562">
    <property type="term" value="F:efflux transmembrane transporter activity"/>
    <property type="evidence" value="ECO:0007669"/>
    <property type="project" value="TreeGrafter"/>
</dbReference>
<dbReference type="Pfam" id="PF25881">
    <property type="entry name" value="HH_YBHG"/>
    <property type="match status" value="1"/>
</dbReference>
<keyword evidence="2" id="KW-0175">Coiled coil</keyword>
<dbReference type="NCBIfam" id="TIGR01730">
    <property type="entry name" value="RND_mfp"/>
    <property type="match status" value="1"/>
</dbReference>
<evidence type="ECO:0000259" key="5">
    <source>
        <dbReference type="Pfam" id="PF25989"/>
    </source>
</evidence>
<keyword evidence="7" id="KW-1185">Reference proteome</keyword>
<feature type="coiled-coil region" evidence="2">
    <location>
        <begin position="142"/>
        <end position="261"/>
    </location>
</feature>
<comment type="caution">
    <text evidence="6">The sequence shown here is derived from an EMBL/GenBank/DDBJ whole genome shotgun (WGS) entry which is preliminary data.</text>
</comment>
<evidence type="ECO:0000313" key="6">
    <source>
        <dbReference type="EMBL" id="TDQ36559.1"/>
    </source>
</evidence>